<name>F0W341_9STRA</name>
<protein>
    <submittedName>
        <fullName evidence="2">Uncharacterized protein AlNc14C12G1419</fullName>
    </submittedName>
</protein>
<reference evidence="2" key="2">
    <citation type="submission" date="2011-02" db="EMBL/GenBank/DDBJ databases">
        <authorList>
            <person name="MacLean D."/>
        </authorList>
    </citation>
    <scope>NUCLEOTIDE SEQUENCE</scope>
</reference>
<evidence type="ECO:0000313" key="2">
    <source>
        <dbReference type="EMBL" id="CCA15481.1"/>
    </source>
</evidence>
<organism evidence="2">
    <name type="scientific">Albugo laibachii Nc14</name>
    <dbReference type="NCBI Taxonomy" id="890382"/>
    <lineage>
        <taxon>Eukaryota</taxon>
        <taxon>Sar</taxon>
        <taxon>Stramenopiles</taxon>
        <taxon>Oomycota</taxon>
        <taxon>Peronosporomycetes</taxon>
        <taxon>Albuginales</taxon>
        <taxon>Albuginaceae</taxon>
        <taxon>Albugo</taxon>
    </lineage>
</organism>
<gene>
    <name evidence="2" type="primary">AlNc14C12G1419</name>
    <name evidence="2" type="ORF">ALNC14_016240</name>
</gene>
<feature type="coiled-coil region" evidence="1">
    <location>
        <begin position="632"/>
        <end position="680"/>
    </location>
</feature>
<reference evidence="2" key="1">
    <citation type="journal article" date="2011" name="PLoS Biol.">
        <title>Gene gain and loss during evolution of obligate parasitism in the white rust pathogen of Arabidopsis thaliana.</title>
        <authorList>
            <person name="Kemen E."/>
            <person name="Gardiner A."/>
            <person name="Schultz-Larsen T."/>
            <person name="Kemen A.C."/>
            <person name="Balmuth A.L."/>
            <person name="Robert-Seilaniantz A."/>
            <person name="Bailey K."/>
            <person name="Holub E."/>
            <person name="Studholme D.J."/>
            <person name="Maclean D."/>
            <person name="Jones J.D."/>
        </authorList>
    </citation>
    <scope>NUCLEOTIDE SEQUENCE</scope>
</reference>
<keyword evidence="1" id="KW-0175">Coiled coil</keyword>
<feature type="coiled-coil region" evidence="1">
    <location>
        <begin position="436"/>
        <end position="544"/>
    </location>
</feature>
<evidence type="ECO:0000256" key="1">
    <source>
        <dbReference type="SAM" id="Coils"/>
    </source>
</evidence>
<feature type="coiled-coil region" evidence="1">
    <location>
        <begin position="131"/>
        <end position="190"/>
    </location>
</feature>
<dbReference type="AlphaFoldDB" id="F0W341"/>
<dbReference type="HOGENOM" id="CLU_021882_0_0_1"/>
<proteinExistence type="predicted"/>
<dbReference type="EMBL" id="FR824057">
    <property type="protein sequence ID" value="CCA15481.1"/>
    <property type="molecule type" value="Genomic_DNA"/>
</dbReference>
<accession>F0W341</accession>
<sequence length="710" mass="83596">MPPLGKRALFKSMQQCYEQERCALLVDLENMRKQSLKKDQDAQKLASINSQHTLQLKKEIASWQKSLASITKEREELRDKYSHTSSLLETAIDQHEKDKHLIAELMERKRSTTQGHQESLEMVKHQNALPVKEAYRERSRLLERIDNLRLQLDKERKELHHVRSTLSDKLEKSELRVKVLDKQISECQTREKNSFRVKEKAVREASEYKRKLLMSSDGTKNALQSNQEMQTRHMQVVLEFQEALYHEVCTHRQTIECQQMCQEECSIYFRAYSHAKQQNAQYLESIEELQHQHEYTLCSKNERITELENKLGKNLMTCRRCSNSPEQCEIDDKMRLNQARDEIRLQVQKELQQENLIQYQEVIDKYVNMCQQLQTLSNDFDGLISEKNALTTELEWRIKQEDYFLQQLVQSEQRYRDTLEGHCDQEKTLQSLLLKVDSLTSLTQAQIQQIRKLENENSLTVGQSQESVHELEVERDAIRVEKEAFQREIHVLKCELEALSTERDSIRSEKEAAETREITLRCELEALLAERDSLMAEKKRVEMTHQHEIEKYEVAQEPNLRRTKELTDAQQSSNFLLEEQKQTINHLLEAKDLLVQQVAVAKEAIVADTLSSAKHRAQKIHNVHEPSVSQWNERLMKLRQKYKKRIAILKKQLNTIEMRNKELEQLLHEQAQTIHELTLQEDDSEFSDDPIEIALSDGRDSSAYPFSYSD</sequence>